<organism evidence="1 2">
    <name type="scientific">Plantimonas leprariae</name>
    <dbReference type="NCBI Taxonomy" id="2615207"/>
    <lineage>
        <taxon>Bacteria</taxon>
        <taxon>Pseudomonadati</taxon>
        <taxon>Pseudomonadota</taxon>
        <taxon>Alphaproteobacteria</taxon>
        <taxon>Hyphomicrobiales</taxon>
        <taxon>Aurantimonadaceae</taxon>
        <taxon>Plantimonas</taxon>
    </lineage>
</organism>
<proteinExistence type="predicted"/>
<dbReference type="AlphaFoldDB" id="A0A7V7PMR5"/>
<evidence type="ECO:0000313" key="1">
    <source>
        <dbReference type="EMBL" id="KAB0678532.1"/>
    </source>
</evidence>
<accession>A0A7V7PMR5</accession>
<comment type="caution">
    <text evidence="1">The sequence shown here is derived from an EMBL/GenBank/DDBJ whole genome shotgun (WGS) entry which is preliminary data.</text>
</comment>
<protein>
    <submittedName>
        <fullName evidence="1">Uncharacterized protein</fullName>
    </submittedName>
</protein>
<evidence type="ECO:0000313" key="2">
    <source>
        <dbReference type="Proteomes" id="UP000432089"/>
    </source>
</evidence>
<dbReference type="Proteomes" id="UP000432089">
    <property type="component" value="Unassembled WGS sequence"/>
</dbReference>
<gene>
    <name evidence="1" type="ORF">F6X38_16030</name>
</gene>
<dbReference type="EMBL" id="VZDO01000013">
    <property type="protein sequence ID" value="KAB0678532.1"/>
    <property type="molecule type" value="Genomic_DNA"/>
</dbReference>
<keyword evidence="2" id="KW-1185">Reference proteome</keyword>
<sequence length="292" mass="31516">MTAPAVQAEPCAMTVVVDGSRGRLLVAVFATPRRILGRRGDETAAAVARQHERTTFVRAACDPRRKSKHFTSWEHSPYGDRAAILPALSGFYGAFPAASTGSAARFERSAAQRHFPHRRRRSMAIAECPKSARFLGAQQAPGKARVLAERSSPEMTSRSDETHGIAEASIMFRRCSIVAVPLLLAASATMAEDYRSLTGAEISQMISGNTVQGTMAAAGPYREFYLPNGTLRGSNYDGRWNVKGDTLCFSYDPSAPAECWGARVARSGEISWMKNDVVDGTGVVQPGNPGNF</sequence>
<name>A0A7V7PMR5_9HYPH</name>
<reference evidence="1 2" key="1">
    <citation type="submission" date="2019-09" db="EMBL/GenBank/DDBJ databases">
        <title>YIM 132180 draft genome.</title>
        <authorList>
            <person name="Zhang K."/>
        </authorList>
    </citation>
    <scope>NUCLEOTIDE SEQUENCE [LARGE SCALE GENOMIC DNA]</scope>
    <source>
        <strain evidence="1 2">YIM 132180</strain>
    </source>
</reference>
<dbReference type="RefSeq" id="WP_150971335.1">
    <property type="nucleotide sequence ID" value="NZ_VZDO01000013.1"/>
</dbReference>